<evidence type="ECO:0000313" key="2">
    <source>
        <dbReference type="EMBL" id="KDN36012.1"/>
    </source>
</evidence>
<name>A0A066V2T4_TILAU</name>
<dbReference type="AlphaFoldDB" id="A0A066V2T4"/>
<reference evidence="2 3" key="1">
    <citation type="submission" date="2014-05" db="EMBL/GenBank/DDBJ databases">
        <title>Draft genome sequence of a rare smut relative, Tilletiaria anomala UBC 951.</title>
        <authorList>
            <consortium name="DOE Joint Genome Institute"/>
            <person name="Toome M."/>
            <person name="Kuo A."/>
            <person name="Henrissat B."/>
            <person name="Lipzen A."/>
            <person name="Tritt A."/>
            <person name="Yoshinaga Y."/>
            <person name="Zane M."/>
            <person name="Barry K."/>
            <person name="Grigoriev I.V."/>
            <person name="Spatafora J.W."/>
            <person name="Aimea M.C."/>
        </authorList>
    </citation>
    <scope>NUCLEOTIDE SEQUENCE [LARGE SCALE GENOMIC DNA]</scope>
    <source>
        <strain evidence="2 3">UBC 951</strain>
    </source>
</reference>
<protein>
    <submittedName>
        <fullName evidence="2">Uncharacterized protein</fullName>
    </submittedName>
</protein>
<feature type="region of interest" description="Disordered" evidence="1">
    <location>
        <begin position="106"/>
        <end position="127"/>
    </location>
</feature>
<dbReference type="RefSeq" id="XP_013239918.1">
    <property type="nucleotide sequence ID" value="XM_013384464.1"/>
</dbReference>
<dbReference type="InParanoid" id="A0A066V2T4"/>
<accession>A0A066V2T4</accession>
<dbReference type="GeneID" id="25267671"/>
<dbReference type="HOGENOM" id="CLU_900753_0_0_1"/>
<dbReference type="Proteomes" id="UP000027361">
    <property type="component" value="Unassembled WGS sequence"/>
</dbReference>
<evidence type="ECO:0000313" key="3">
    <source>
        <dbReference type="Proteomes" id="UP000027361"/>
    </source>
</evidence>
<proteinExistence type="predicted"/>
<organism evidence="2 3">
    <name type="scientific">Tilletiaria anomala (strain ATCC 24038 / CBS 436.72 / UBC 951)</name>
    <dbReference type="NCBI Taxonomy" id="1037660"/>
    <lineage>
        <taxon>Eukaryota</taxon>
        <taxon>Fungi</taxon>
        <taxon>Dikarya</taxon>
        <taxon>Basidiomycota</taxon>
        <taxon>Ustilaginomycotina</taxon>
        <taxon>Exobasidiomycetes</taxon>
        <taxon>Georgefischeriales</taxon>
        <taxon>Tilletiariaceae</taxon>
        <taxon>Tilletiaria</taxon>
    </lineage>
</organism>
<comment type="caution">
    <text evidence="2">The sequence shown here is derived from an EMBL/GenBank/DDBJ whole genome shotgun (WGS) entry which is preliminary data.</text>
</comment>
<sequence length="309" mass="34316">MLLQILYPRLAFNVSRNKIVLYYIAKQHWTERGCERHADILPRISSLDLFKVKDARISLPCIHVLTNGAADSTPRSPAHMPIQALESTSMNIILHSAVARLFRLPSASDPHSNEQKHHYQKQGRNSEIEDSSLLPHDAAICMHPNHFCGPALQARCSLLVRLPATPPTNIISSPRSKGDRGLLTRLCALSQEADSLRERTPSQTRVEHNKCCRRVPRSQPGMLTASPFVSKPPRDKTTTLSRLHATRFSQSNGPSPRYGRSETCVGQVSRRKCELFPLGAEVIPIFSCGVKDVALIDPALAFAACVHLM</sequence>
<gene>
    <name evidence="2" type="ORF">K437DRAFT_64174</name>
</gene>
<evidence type="ECO:0000256" key="1">
    <source>
        <dbReference type="SAM" id="MobiDB-lite"/>
    </source>
</evidence>
<keyword evidence="3" id="KW-1185">Reference proteome</keyword>
<dbReference type="EMBL" id="JMSN01000185">
    <property type="protein sequence ID" value="KDN36012.1"/>
    <property type="molecule type" value="Genomic_DNA"/>
</dbReference>